<sequence>MQKIISWVLLVLGAFLVTAAIISVVWAPDAVKKTPLKTDTTTRLDGTALVPTKSDDRLQVRATSITEADSDRSDDDVVVFVNTTCLVLEQSELDCGEEGVDENADPNVITISNDVFAADRVDAAAVNDEEYLPEDARPHEGLINKFPFDAEKQDYPFWDGVVGEAVTAAYQGTESLDGLETYEFNYVVEDVDATVLGDIEGQYSMDKTMWIDPRTGAIIKQEQAETRVTDDGTTLLDLELAFTDEQVQTNVDEAKDSIGTLDLLTKTVPLVGFILGPILLLAGGFLLLRSRSTTARA</sequence>
<dbReference type="Proteomes" id="UP000616839">
    <property type="component" value="Unassembled WGS sequence"/>
</dbReference>
<reference evidence="2" key="1">
    <citation type="submission" date="2020-09" db="EMBL/GenBank/DDBJ databases">
        <title>Nocardioides sp. strain MJB4 16S ribosomal RNA gene Genome sequencing and assembly.</title>
        <authorList>
            <person name="Kim I."/>
        </authorList>
    </citation>
    <scope>NUCLEOTIDE SEQUENCE</scope>
    <source>
        <strain evidence="2">MJB4</strain>
    </source>
</reference>
<accession>A0A927K8N1</accession>
<dbReference type="EMBL" id="JACYXZ010000002">
    <property type="protein sequence ID" value="MBD8869680.1"/>
    <property type="molecule type" value="Genomic_DNA"/>
</dbReference>
<keyword evidence="1" id="KW-0472">Membrane</keyword>
<dbReference type="InterPro" id="IPR021424">
    <property type="entry name" value="PorA"/>
</dbReference>
<keyword evidence="3" id="KW-1185">Reference proteome</keyword>
<dbReference type="Pfam" id="PF11271">
    <property type="entry name" value="PorA"/>
    <property type="match status" value="1"/>
</dbReference>
<evidence type="ECO:0000313" key="2">
    <source>
        <dbReference type="EMBL" id="MBD8869680.1"/>
    </source>
</evidence>
<organism evidence="2 3">
    <name type="scientific">Nocardioides donggukensis</name>
    <dbReference type="NCBI Taxonomy" id="2774019"/>
    <lineage>
        <taxon>Bacteria</taxon>
        <taxon>Bacillati</taxon>
        <taxon>Actinomycetota</taxon>
        <taxon>Actinomycetes</taxon>
        <taxon>Propionibacteriales</taxon>
        <taxon>Nocardioidaceae</taxon>
        <taxon>Nocardioides</taxon>
    </lineage>
</organism>
<proteinExistence type="predicted"/>
<keyword evidence="1" id="KW-1133">Transmembrane helix</keyword>
<dbReference type="RefSeq" id="WP_192142541.1">
    <property type="nucleotide sequence ID" value="NZ_JACYXZ010000002.1"/>
</dbReference>
<evidence type="ECO:0000313" key="3">
    <source>
        <dbReference type="Proteomes" id="UP000616839"/>
    </source>
</evidence>
<keyword evidence="1" id="KW-0812">Transmembrane</keyword>
<feature type="transmembrane region" description="Helical" evidence="1">
    <location>
        <begin position="270"/>
        <end position="288"/>
    </location>
</feature>
<dbReference type="AlphaFoldDB" id="A0A927K8N1"/>
<gene>
    <name evidence="2" type="ORF">IE331_08585</name>
</gene>
<evidence type="ECO:0000256" key="1">
    <source>
        <dbReference type="SAM" id="Phobius"/>
    </source>
</evidence>
<protein>
    <submittedName>
        <fullName evidence="2">DUF3068 domain-containing protein</fullName>
    </submittedName>
</protein>
<comment type="caution">
    <text evidence="2">The sequence shown here is derived from an EMBL/GenBank/DDBJ whole genome shotgun (WGS) entry which is preliminary data.</text>
</comment>
<name>A0A927K8N1_9ACTN</name>